<keyword evidence="4" id="KW-1185">Reference proteome</keyword>
<dbReference type="Proteomes" id="UP000237481">
    <property type="component" value="Unassembled WGS sequence"/>
</dbReference>
<feature type="chain" id="PRO_5015623231" evidence="1">
    <location>
        <begin position="26"/>
        <end position="549"/>
    </location>
</feature>
<organism evidence="3 4">
    <name type="scientific">Tolypocladium paradoxum</name>
    <dbReference type="NCBI Taxonomy" id="94208"/>
    <lineage>
        <taxon>Eukaryota</taxon>
        <taxon>Fungi</taxon>
        <taxon>Dikarya</taxon>
        <taxon>Ascomycota</taxon>
        <taxon>Pezizomycotina</taxon>
        <taxon>Sordariomycetes</taxon>
        <taxon>Hypocreomycetidae</taxon>
        <taxon>Hypocreales</taxon>
        <taxon>Ophiocordycipitaceae</taxon>
        <taxon>Tolypocladium</taxon>
    </lineage>
</organism>
<keyword evidence="1" id="KW-0732">Signal</keyword>
<evidence type="ECO:0000259" key="2">
    <source>
        <dbReference type="Pfam" id="PF01425"/>
    </source>
</evidence>
<sequence>MRAPIFTSQVIGIACSLLSMHIAKADVSNQFPPLLDATLEELRHGLDSGAFASVDLVDAYLTRINEVNSVLRPVAEINPDARAIAAHLDAERPSFVTASKPLHGVPVLVKNNMATYDSMNTTAGSYALLGAKVPEDSTVVAKLRKAGAVILGKTNLSQWAAFRSLYMSNGWSAYGGQTVGAYYPGQDPSGSSSGSGVASSIGLAWASLGTETDGSILYPALANNVVGIKPTVGLTSRYLVIPVSEHQDTIGPMARTVKDAAYLLSAIAGPDPMDNYTSAFPFRKVPDYSKACNLSGLKGRRLGVPRNLITTNASDPSVAAFESALNVLREAGAEIIDGLRFPGMDIFNKDFLTAYLAVLKADFLTNLPNKYLSLLVSNPSNITSLRDLLAFTHTSPKEGFPHHDTRIWGQALAQGFNNTSSEFWSKRNAIIYLAGHLGLTGALKNYTLDAIVLPTEFIANTAGILGTPVVTVPLGRTPDTTPFEKDVFGNLNAKGPNMPFGIGFAGNKWSEESLIGMAFAFEQRTQIRKTIKPFIRPRTELGDIVHRKS</sequence>
<evidence type="ECO:0000313" key="3">
    <source>
        <dbReference type="EMBL" id="POR38290.1"/>
    </source>
</evidence>
<feature type="domain" description="Amidase" evidence="2">
    <location>
        <begin position="55"/>
        <end position="514"/>
    </location>
</feature>
<dbReference type="Gene3D" id="3.90.1300.10">
    <property type="entry name" value="Amidase signature (AS) domain"/>
    <property type="match status" value="1"/>
</dbReference>
<comment type="caution">
    <text evidence="3">The sequence shown here is derived from an EMBL/GenBank/DDBJ whole genome shotgun (WGS) entry which is preliminary data.</text>
</comment>
<dbReference type="Pfam" id="PF01425">
    <property type="entry name" value="Amidase"/>
    <property type="match status" value="1"/>
</dbReference>
<dbReference type="InterPro" id="IPR036928">
    <property type="entry name" value="AS_sf"/>
</dbReference>
<protein>
    <submittedName>
        <fullName evidence="3">Amidase</fullName>
    </submittedName>
</protein>
<dbReference type="InterPro" id="IPR023631">
    <property type="entry name" value="Amidase_dom"/>
</dbReference>
<dbReference type="PANTHER" id="PTHR42678">
    <property type="entry name" value="AMIDASE"/>
    <property type="match status" value="1"/>
</dbReference>
<dbReference type="SUPFAM" id="SSF75304">
    <property type="entry name" value="Amidase signature (AS) enzymes"/>
    <property type="match status" value="1"/>
</dbReference>
<feature type="signal peptide" evidence="1">
    <location>
        <begin position="1"/>
        <end position="25"/>
    </location>
</feature>
<name>A0A2S4L783_9HYPO</name>
<gene>
    <name evidence="3" type="ORF">TPAR_01514</name>
</gene>
<accession>A0A2S4L783</accession>
<dbReference type="PANTHER" id="PTHR42678:SF34">
    <property type="entry name" value="OS04G0183300 PROTEIN"/>
    <property type="match status" value="1"/>
</dbReference>
<dbReference type="AlphaFoldDB" id="A0A2S4L783"/>
<dbReference type="STRING" id="94208.A0A2S4L783"/>
<evidence type="ECO:0000313" key="4">
    <source>
        <dbReference type="Proteomes" id="UP000237481"/>
    </source>
</evidence>
<dbReference type="PROSITE" id="PS51257">
    <property type="entry name" value="PROKAR_LIPOPROTEIN"/>
    <property type="match status" value="1"/>
</dbReference>
<dbReference type="OrthoDB" id="566138at2759"/>
<proteinExistence type="predicted"/>
<dbReference type="EMBL" id="PKSG01000155">
    <property type="protein sequence ID" value="POR38290.1"/>
    <property type="molecule type" value="Genomic_DNA"/>
</dbReference>
<evidence type="ECO:0000256" key="1">
    <source>
        <dbReference type="SAM" id="SignalP"/>
    </source>
</evidence>
<reference evidence="3 4" key="1">
    <citation type="submission" date="2018-01" db="EMBL/GenBank/DDBJ databases">
        <title>Harnessing the power of phylogenomics to disentangle the directionality and signatures of interkingdom host jumping in the parasitic fungal genus Tolypocladium.</title>
        <authorList>
            <person name="Quandt C.A."/>
            <person name="Patterson W."/>
            <person name="Spatafora J.W."/>
        </authorList>
    </citation>
    <scope>NUCLEOTIDE SEQUENCE [LARGE SCALE GENOMIC DNA]</scope>
    <source>
        <strain evidence="3 4">NRBC 100945</strain>
    </source>
</reference>